<evidence type="ECO:0000313" key="2">
    <source>
        <dbReference type="EMBL" id="GAB40984.1"/>
    </source>
</evidence>
<evidence type="ECO:0000313" key="3">
    <source>
        <dbReference type="Proteomes" id="UP000005845"/>
    </source>
</evidence>
<proteinExistence type="predicted"/>
<organism evidence="2 3">
    <name type="scientific">Gordonia sputi NBRC 100414</name>
    <dbReference type="NCBI Taxonomy" id="1089453"/>
    <lineage>
        <taxon>Bacteria</taxon>
        <taxon>Bacillati</taxon>
        <taxon>Actinomycetota</taxon>
        <taxon>Actinomycetes</taxon>
        <taxon>Mycobacteriales</taxon>
        <taxon>Gordoniaceae</taxon>
        <taxon>Gordonia</taxon>
    </lineage>
</organism>
<dbReference type="Proteomes" id="UP000005845">
    <property type="component" value="Unassembled WGS sequence"/>
</dbReference>
<accession>H5U5H6</accession>
<reference evidence="2 3" key="1">
    <citation type="submission" date="2012-02" db="EMBL/GenBank/DDBJ databases">
        <title>Whole genome shotgun sequence of Gordonia sputi NBRC 100414.</title>
        <authorList>
            <person name="Yoshida I."/>
            <person name="Hosoyama A."/>
            <person name="Tsuchikane K."/>
            <person name="Katsumata H."/>
            <person name="Yamazaki S."/>
            <person name="Fujita N."/>
        </authorList>
    </citation>
    <scope>NUCLEOTIDE SEQUENCE [LARGE SCALE GENOMIC DNA]</scope>
    <source>
        <strain evidence="2 3">NBRC 100414</strain>
    </source>
</reference>
<keyword evidence="3" id="KW-1185">Reference proteome</keyword>
<evidence type="ECO:0000256" key="1">
    <source>
        <dbReference type="SAM" id="MobiDB-lite"/>
    </source>
</evidence>
<dbReference type="AlphaFoldDB" id="H5U5H6"/>
<gene>
    <name evidence="2" type="ORF">GOSPT_118_00610</name>
</gene>
<feature type="region of interest" description="Disordered" evidence="1">
    <location>
        <begin position="1"/>
        <end position="22"/>
    </location>
</feature>
<dbReference type="EMBL" id="BAFC01000116">
    <property type="protein sequence ID" value="GAB40984.1"/>
    <property type="molecule type" value="Genomic_DNA"/>
</dbReference>
<name>H5U5H6_9ACTN</name>
<feature type="region of interest" description="Disordered" evidence="1">
    <location>
        <begin position="97"/>
        <end position="120"/>
    </location>
</feature>
<sequence length="120" mass="13481">MNRYPFTEAEDAGLGADEFEGPRRFTRPCERIVATTPPEDGVADCLDPRVRLRMLDRAADLLHDVVLETPRDDQHRDRLRDLAQSVKDLADLIGAEMTAPEVHPAKNVTSGETNSQKENR</sequence>
<dbReference type="RefSeq" id="WP_005208100.1">
    <property type="nucleotide sequence ID" value="NZ_BAFC01000116.1"/>
</dbReference>
<protein>
    <submittedName>
        <fullName evidence="2">Uncharacterized protein</fullName>
    </submittedName>
</protein>
<comment type="caution">
    <text evidence="2">The sequence shown here is derived from an EMBL/GenBank/DDBJ whole genome shotgun (WGS) entry which is preliminary data.</text>
</comment>